<protein>
    <submittedName>
        <fullName evidence="1">Uncharacterized protein</fullName>
    </submittedName>
</protein>
<sequence length="166" mass="19227">MGAPIYWKLSMRALRLGGWKIHKNPSNTAHPLHNEFIQNRMWVSCTNNNARASLALMITNLKFPLTYQTQKVTSNTYATVSKWKSKPQYPQKMKDWMEEGVDISMRPKDIFNGMNCKLVPIKVQSITWRVLNCAYLSGTYCSESYLYKECTVCDEKRAGVDHQYFG</sequence>
<proteinExistence type="predicted"/>
<evidence type="ECO:0000313" key="2">
    <source>
        <dbReference type="Proteomes" id="UP001165960"/>
    </source>
</evidence>
<name>A0ACC2T7M2_9FUNG</name>
<organism evidence="1 2">
    <name type="scientific">Entomophthora muscae</name>
    <dbReference type="NCBI Taxonomy" id="34485"/>
    <lineage>
        <taxon>Eukaryota</taxon>
        <taxon>Fungi</taxon>
        <taxon>Fungi incertae sedis</taxon>
        <taxon>Zoopagomycota</taxon>
        <taxon>Entomophthoromycotina</taxon>
        <taxon>Entomophthoromycetes</taxon>
        <taxon>Entomophthorales</taxon>
        <taxon>Entomophthoraceae</taxon>
        <taxon>Entomophthora</taxon>
    </lineage>
</organism>
<dbReference type="Proteomes" id="UP001165960">
    <property type="component" value="Unassembled WGS sequence"/>
</dbReference>
<comment type="caution">
    <text evidence="1">The sequence shown here is derived from an EMBL/GenBank/DDBJ whole genome shotgun (WGS) entry which is preliminary data.</text>
</comment>
<feature type="non-terminal residue" evidence="1">
    <location>
        <position position="166"/>
    </location>
</feature>
<dbReference type="EMBL" id="QTSX02003581">
    <property type="protein sequence ID" value="KAJ9070292.1"/>
    <property type="molecule type" value="Genomic_DNA"/>
</dbReference>
<reference evidence="1" key="1">
    <citation type="submission" date="2022-04" db="EMBL/GenBank/DDBJ databases">
        <title>Genome of the entomopathogenic fungus Entomophthora muscae.</title>
        <authorList>
            <person name="Elya C."/>
            <person name="Lovett B.R."/>
            <person name="Lee E."/>
            <person name="Macias A.M."/>
            <person name="Hajek A.E."/>
            <person name="De Bivort B.L."/>
            <person name="Kasson M.T."/>
            <person name="De Fine Licht H.H."/>
            <person name="Stajich J.E."/>
        </authorList>
    </citation>
    <scope>NUCLEOTIDE SEQUENCE</scope>
    <source>
        <strain evidence="1">Berkeley</strain>
    </source>
</reference>
<evidence type="ECO:0000313" key="1">
    <source>
        <dbReference type="EMBL" id="KAJ9070292.1"/>
    </source>
</evidence>
<gene>
    <name evidence="1" type="ORF">DSO57_1009623</name>
</gene>
<keyword evidence="2" id="KW-1185">Reference proteome</keyword>
<accession>A0ACC2T7M2</accession>